<feature type="compositionally biased region" description="Polar residues" evidence="1">
    <location>
        <begin position="117"/>
        <end position="126"/>
    </location>
</feature>
<evidence type="ECO:0000313" key="2">
    <source>
        <dbReference type="EMBL" id="KPI39555.1"/>
    </source>
</evidence>
<feature type="compositionally biased region" description="Low complexity" evidence="1">
    <location>
        <begin position="127"/>
        <end position="137"/>
    </location>
</feature>
<protein>
    <submittedName>
        <fullName evidence="2">Uncharacterized protein</fullName>
    </submittedName>
</protein>
<gene>
    <name evidence="2" type="ORF">AB675_3544</name>
</gene>
<dbReference type="AlphaFoldDB" id="A0A0N1H3P0"/>
<dbReference type="EMBL" id="LFJN01000014">
    <property type="protein sequence ID" value="KPI39555.1"/>
    <property type="molecule type" value="Genomic_DNA"/>
</dbReference>
<comment type="caution">
    <text evidence="2">The sequence shown here is derived from an EMBL/GenBank/DDBJ whole genome shotgun (WGS) entry which is preliminary data.</text>
</comment>
<feature type="region of interest" description="Disordered" evidence="1">
    <location>
        <begin position="149"/>
        <end position="177"/>
    </location>
</feature>
<dbReference type="GeneID" id="28735483"/>
<feature type="compositionally biased region" description="Polar residues" evidence="1">
    <location>
        <begin position="150"/>
        <end position="177"/>
    </location>
</feature>
<name>A0A0N1H3P0_9EURO</name>
<organism evidence="2 3">
    <name type="scientific">Cyphellophora attinorum</name>
    <dbReference type="NCBI Taxonomy" id="1664694"/>
    <lineage>
        <taxon>Eukaryota</taxon>
        <taxon>Fungi</taxon>
        <taxon>Dikarya</taxon>
        <taxon>Ascomycota</taxon>
        <taxon>Pezizomycotina</taxon>
        <taxon>Eurotiomycetes</taxon>
        <taxon>Chaetothyriomycetidae</taxon>
        <taxon>Chaetothyriales</taxon>
        <taxon>Cyphellophoraceae</taxon>
        <taxon>Cyphellophora</taxon>
    </lineage>
</organism>
<proteinExistence type="predicted"/>
<sequence>MVSNGQCPSLTACTLELQPIYYFSQVLRPAVITPFGDGNVVTIDRAPSDVEIWSSLTTLICNAASASNTTTPSTSVSSLTAVVSPDVRTTTISITTSGVSASHPLSTTAPYIQTNSLTTATNENPGSSYPSADASSSFRTTTTTIATSEYPGSSYLTTGTSSAGSSDVQPSITATSSSGDAGISYLTSTATSVVTSSTSGPSARPSNHPGCTVGRDSRIFYPFPGSDLNSNQCTGLTTFSSPDYANNATNCNQVCRYDCLGCLVYFNQSESECGFTRPDCYRDRSGDDPSEVYNPPTPLASPVPGSPLGSQCYSDGAPYTVCPDGTYCTAGQFCTLDTRNSTTYNSLDACSSMCSDPGAQCRSFPSNQYNCLFFADCCRSPQNAPMDIRG</sequence>
<dbReference type="Proteomes" id="UP000038010">
    <property type="component" value="Unassembled WGS sequence"/>
</dbReference>
<evidence type="ECO:0000256" key="1">
    <source>
        <dbReference type="SAM" id="MobiDB-lite"/>
    </source>
</evidence>
<accession>A0A0N1H3P0</accession>
<keyword evidence="3" id="KW-1185">Reference proteome</keyword>
<reference evidence="2 3" key="1">
    <citation type="submission" date="2015-06" db="EMBL/GenBank/DDBJ databases">
        <title>Draft genome of the ant-associated black yeast Phialophora attae CBS 131958.</title>
        <authorList>
            <person name="Moreno L.F."/>
            <person name="Stielow B.J."/>
            <person name="de Hoog S."/>
            <person name="Vicente V.A."/>
            <person name="Weiss V.A."/>
            <person name="de Vries M."/>
            <person name="Cruz L.M."/>
            <person name="Souza E.M."/>
        </authorList>
    </citation>
    <scope>NUCLEOTIDE SEQUENCE [LARGE SCALE GENOMIC DNA]</scope>
    <source>
        <strain evidence="2 3">CBS 131958</strain>
    </source>
</reference>
<feature type="region of interest" description="Disordered" evidence="1">
    <location>
        <begin position="117"/>
        <end position="137"/>
    </location>
</feature>
<dbReference type="RefSeq" id="XP_017999518.1">
    <property type="nucleotide sequence ID" value="XM_018143603.1"/>
</dbReference>
<evidence type="ECO:0000313" key="3">
    <source>
        <dbReference type="Proteomes" id="UP000038010"/>
    </source>
</evidence>
<dbReference type="VEuPathDB" id="FungiDB:AB675_3544"/>